<dbReference type="RefSeq" id="WP_148927385.1">
    <property type="nucleotide sequence ID" value="NZ_VNHS01000001.1"/>
</dbReference>
<keyword evidence="2" id="KW-1185">Reference proteome</keyword>
<protein>
    <submittedName>
        <fullName evidence="1">Uncharacterized protein</fullName>
    </submittedName>
</protein>
<proteinExistence type="predicted"/>
<name>A0A5S5CHW2_9BACL</name>
<gene>
    <name evidence="1" type="ORF">BCM02_101430</name>
</gene>
<comment type="caution">
    <text evidence="1">The sequence shown here is derived from an EMBL/GenBank/DDBJ whole genome shotgun (WGS) entry which is preliminary data.</text>
</comment>
<evidence type="ECO:0000313" key="1">
    <source>
        <dbReference type="EMBL" id="TYP79312.1"/>
    </source>
</evidence>
<dbReference type="AlphaFoldDB" id="A0A5S5CHW2"/>
<accession>A0A5S5CHW2</accession>
<dbReference type="EMBL" id="VNHS01000001">
    <property type="protein sequence ID" value="TYP79312.1"/>
    <property type="molecule type" value="Genomic_DNA"/>
</dbReference>
<organism evidence="1 2">
    <name type="scientific">Paenibacillus methanolicus</name>
    <dbReference type="NCBI Taxonomy" id="582686"/>
    <lineage>
        <taxon>Bacteria</taxon>
        <taxon>Bacillati</taxon>
        <taxon>Bacillota</taxon>
        <taxon>Bacilli</taxon>
        <taxon>Bacillales</taxon>
        <taxon>Paenibacillaceae</taxon>
        <taxon>Paenibacillus</taxon>
    </lineage>
</organism>
<dbReference type="Proteomes" id="UP000323257">
    <property type="component" value="Unassembled WGS sequence"/>
</dbReference>
<dbReference type="OrthoDB" id="2624539at2"/>
<reference evidence="1 2" key="1">
    <citation type="submission" date="2019-07" db="EMBL/GenBank/DDBJ databases">
        <title>Genomic Encyclopedia of Type Strains, Phase III (KMG-III): the genomes of soil and plant-associated and newly described type strains.</title>
        <authorList>
            <person name="Whitman W."/>
        </authorList>
    </citation>
    <scope>NUCLEOTIDE SEQUENCE [LARGE SCALE GENOMIC DNA]</scope>
    <source>
        <strain evidence="1 2">BL24</strain>
    </source>
</reference>
<evidence type="ECO:0000313" key="2">
    <source>
        <dbReference type="Proteomes" id="UP000323257"/>
    </source>
</evidence>
<sequence>MSARQILPIATPDLISYAHLSYFLSILYTDKDALRWVYSNYIQLYVRHWSEGSMVDYYTQNPEIHQVPPLSGAPRLTRDVVNRWSPSFTEFARRSIQDGFYVIAFVDDYDIPGTVAYQNRSNAHGLMINGFDDDSRKFHVSAYLTNQSYGQTLVGYDEMEKAYQGVGSKPFFYTDYVFLYQLNEFVKSRYPFQLPWVMEQLEDYLYAKPSNRRMIAFEETSDLPPTWGIETFDWIIRESERQLAGESFLDHRPFYVLWEHKKMMNRRLAYMEQQGYFAFSGEAAAEYRAVEQTAMLVRNLKFKHMVSADDRYMAQLIDGLKALKSAEALVIERMLEEYRRSLRADEENARRVEQV</sequence>